<dbReference type="AlphaFoldDB" id="A0A8H3AK89"/>
<evidence type="ECO:0000313" key="1">
    <source>
        <dbReference type="EMBL" id="CAE6425591.1"/>
    </source>
</evidence>
<organism evidence="1 2">
    <name type="scientific">Rhizoctonia solani</name>
    <dbReference type="NCBI Taxonomy" id="456999"/>
    <lineage>
        <taxon>Eukaryota</taxon>
        <taxon>Fungi</taxon>
        <taxon>Dikarya</taxon>
        <taxon>Basidiomycota</taxon>
        <taxon>Agaricomycotina</taxon>
        <taxon>Agaricomycetes</taxon>
        <taxon>Cantharellales</taxon>
        <taxon>Ceratobasidiaceae</taxon>
        <taxon>Rhizoctonia</taxon>
    </lineage>
</organism>
<sequence>MYPPALSPQLGSASGSNAERMFSTVPTDTVGYAPASSCKLPTRNNASYKVRIKEYSHISAKEYRATQRKSPIVHLPFAGPYAIDSFRIFSSASNGGDAGTLVEEQIGCVACLVETGPRSLGQDDFDETPGWYSPNYLHARDDDGAEWRKVWPKDKQLRRYLVWRWAIEGVKYEPECNTRRPADWSYLNGLIRR</sequence>
<reference evidence="1" key="1">
    <citation type="submission" date="2021-01" db="EMBL/GenBank/DDBJ databases">
        <authorList>
            <person name="Kaushik A."/>
        </authorList>
    </citation>
    <scope>NUCLEOTIDE SEQUENCE</scope>
    <source>
        <strain evidence="1">Type strain: AG8-Rh-89/</strain>
    </source>
</reference>
<dbReference type="Gene3D" id="1.10.340.30">
    <property type="entry name" value="Hypothetical protein, domain 2"/>
    <property type="match status" value="1"/>
</dbReference>
<accession>A0A8H3AK89</accession>
<dbReference type="EMBL" id="CAJMWZ010000781">
    <property type="protein sequence ID" value="CAE6425591.1"/>
    <property type="molecule type" value="Genomic_DNA"/>
</dbReference>
<gene>
    <name evidence="1" type="ORF">RDB_LOCUS14507</name>
</gene>
<comment type="caution">
    <text evidence="1">The sequence shown here is derived from an EMBL/GenBank/DDBJ whole genome shotgun (WGS) entry which is preliminary data.</text>
</comment>
<proteinExistence type="predicted"/>
<dbReference type="Proteomes" id="UP000663850">
    <property type="component" value="Unassembled WGS sequence"/>
</dbReference>
<evidence type="ECO:0000313" key="2">
    <source>
        <dbReference type="Proteomes" id="UP000663850"/>
    </source>
</evidence>
<protein>
    <submittedName>
        <fullName evidence="1">Uncharacterized protein</fullName>
    </submittedName>
</protein>
<name>A0A8H3AK89_9AGAM</name>